<evidence type="ECO:0008006" key="3">
    <source>
        <dbReference type="Google" id="ProtNLM"/>
    </source>
</evidence>
<dbReference type="SUPFAM" id="SSF56059">
    <property type="entry name" value="Glutathione synthetase ATP-binding domain-like"/>
    <property type="match status" value="1"/>
</dbReference>
<keyword evidence="2" id="KW-1185">Reference proteome</keyword>
<protein>
    <recommendedName>
        <fullName evidence="3">ATP-grasp domain-containing protein</fullName>
    </recommendedName>
</protein>
<dbReference type="RefSeq" id="WP_345728089.1">
    <property type="nucleotide sequence ID" value="NZ_BAAAYN010000017.1"/>
</dbReference>
<evidence type="ECO:0000313" key="2">
    <source>
        <dbReference type="Proteomes" id="UP001501676"/>
    </source>
</evidence>
<organism evidence="1 2">
    <name type="scientific">Cryptosporangium minutisporangium</name>
    <dbReference type="NCBI Taxonomy" id="113569"/>
    <lineage>
        <taxon>Bacteria</taxon>
        <taxon>Bacillati</taxon>
        <taxon>Actinomycetota</taxon>
        <taxon>Actinomycetes</taxon>
        <taxon>Cryptosporangiales</taxon>
        <taxon>Cryptosporangiaceae</taxon>
        <taxon>Cryptosporangium</taxon>
    </lineage>
</organism>
<accession>A0ABP6SVW5</accession>
<dbReference type="InterPro" id="IPR053191">
    <property type="entry name" value="DcsG_Biosynth_Enzyme"/>
</dbReference>
<comment type="caution">
    <text evidence="1">The sequence shown here is derived from an EMBL/GenBank/DDBJ whole genome shotgun (WGS) entry which is preliminary data.</text>
</comment>
<gene>
    <name evidence="1" type="ORF">GCM10020369_23600</name>
</gene>
<dbReference type="EMBL" id="BAAAYN010000017">
    <property type="protein sequence ID" value="GAA3386412.1"/>
    <property type="molecule type" value="Genomic_DNA"/>
</dbReference>
<dbReference type="Proteomes" id="UP001501676">
    <property type="component" value="Unassembled WGS sequence"/>
</dbReference>
<dbReference type="PANTHER" id="PTHR39217:SF1">
    <property type="entry name" value="GLUTATHIONE SYNTHETASE"/>
    <property type="match status" value="1"/>
</dbReference>
<dbReference type="PANTHER" id="PTHR39217">
    <property type="match status" value="1"/>
</dbReference>
<sequence>MSRRIVLVTATELPGPDVELPVLRAAADRAGLVAEIAAWDDPTVAWDRYDAALIRSTWNYFDKVEQFQDWADAVSGVTRLVNSAATIRWNSVKTYLGDLLAAGVPTVPTTYLPPGEPIPLPRYDDFVVKPTVGGGARGARRFRSADAQEAPEHVAALHAQGFTAMVQPYQKRVDTDGERAIVYFGGEFSHAIVKGPVLSATTGVRDAEPHPNPRPYEPSDAEHAVARAALAAAPEAPLYGRLDLVLDDAGAPIVMEAELIEPHLFLGFAPGADDALMSALKHLPGW</sequence>
<evidence type="ECO:0000313" key="1">
    <source>
        <dbReference type="EMBL" id="GAA3386412.1"/>
    </source>
</evidence>
<proteinExistence type="predicted"/>
<name>A0ABP6SVW5_9ACTN</name>
<reference evidence="2" key="1">
    <citation type="journal article" date="2019" name="Int. J. Syst. Evol. Microbiol.">
        <title>The Global Catalogue of Microorganisms (GCM) 10K type strain sequencing project: providing services to taxonomists for standard genome sequencing and annotation.</title>
        <authorList>
            <consortium name="The Broad Institute Genomics Platform"/>
            <consortium name="The Broad Institute Genome Sequencing Center for Infectious Disease"/>
            <person name="Wu L."/>
            <person name="Ma J."/>
        </authorList>
    </citation>
    <scope>NUCLEOTIDE SEQUENCE [LARGE SCALE GENOMIC DNA]</scope>
    <source>
        <strain evidence="2">JCM 9458</strain>
    </source>
</reference>